<dbReference type="NCBIfam" id="TIGR03061">
    <property type="entry name" value="pip_yhgE_Nterm"/>
    <property type="match status" value="1"/>
</dbReference>
<feature type="domain" description="ABC-2 type transporter transmembrane" evidence="6">
    <location>
        <begin position="25"/>
        <end position="157"/>
    </location>
</feature>
<evidence type="ECO:0000256" key="5">
    <source>
        <dbReference type="SAM" id="Phobius"/>
    </source>
</evidence>
<feature type="transmembrane region" description="Helical" evidence="5">
    <location>
        <begin position="22"/>
        <end position="43"/>
    </location>
</feature>
<dbReference type="Proteomes" id="UP000641514">
    <property type="component" value="Unassembled WGS sequence"/>
</dbReference>
<feature type="transmembrane region" description="Helical" evidence="5">
    <location>
        <begin position="577"/>
        <end position="594"/>
    </location>
</feature>
<feature type="transmembrane region" description="Helical" evidence="5">
    <location>
        <begin position="515"/>
        <end position="538"/>
    </location>
</feature>
<dbReference type="AlphaFoldDB" id="A0A916XDE5"/>
<evidence type="ECO:0000313" key="7">
    <source>
        <dbReference type="EMBL" id="GGC62426.1"/>
    </source>
</evidence>
<evidence type="ECO:0000256" key="2">
    <source>
        <dbReference type="ARBA" id="ARBA00022692"/>
    </source>
</evidence>
<dbReference type="EMBL" id="BMJH01000001">
    <property type="protein sequence ID" value="GGC62426.1"/>
    <property type="molecule type" value="Genomic_DNA"/>
</dbReference>
<dbReference type="Gene3D" id="3.40.1710.10">
    <property type="entry name" value="abc type-2 transporter like domain"/>
    <property type="match status" value="1"/>
</dbReference>
<dbReference type="PANTHER" id="PTHR43077">
    <property type="entry name" value="TRANSPORT PERMEASE YVFS-RELATED"/>
    <property type="match status" value="1"/>
</dbReference>
<gene>
    <name evidence="7" type="ORF">GCM10011410_13580</name>
</gene>
<protein>
    <submittedName>
        <fullName evidence="7">Membrane protein</fullName>
    </submittedName>
</protein>
<reference evidence="7" key="2">
    <citation type="submission" date="2020-09" db="EMBL/GenBank/DDBJ databases">
        <authorList>
            <person name="Sun Q."/>
            <person name="Zhou Y."/>
        </authorList>
    </citation>
    <scope>NUCLEOTIDE SEQUENCE</scope>
    <source>
        <strain evidence="7">CGMCC 1.15478</strain>
    </source>
</reference>
<dbReference type="InterPro" id="IPR013525">
    <property type="entry name" value="ABC2_TM"/>
</dbReference>
<evidence type="ECO:0000259" key="6">
    <source>
        <dbReference type="Pfam" id="PF12698"/>
    </source>
</evidence>
<evidence type="ECO:0000256" key="3">
    <source>
        <dbReference type="ARBA" id="ARBA00022989"/>
    </source>
</evidence>
<keyword evidence="2 5" id="KW-0812">Transmembrane</keyword>
<dbReference type="NCBIfam" id="TIGR03057">
    <property type="entry name" value="xxxLxxG_by_4"/>
    <property type="match status" value="3"/>
</dbReference>
<evidence type="ECO:0000313" key="8">
    <source>
        <dbReference type="Proteomes" id="UP000641514"/>
    </source>
</evidence>
<feature type="transmembrane region" description="Helical" evidence="5">
    <location>
        <begin position="631"/>
        <end position="653"/>
    </location>
</feature>
<comment type="subcellular location">
    <subcellularLocation>
        <location evidence="1">Membrane</location>
        <topology evidence="1">Multi-pass membrane protein</topology>
    </subcellularLocation>
</comment>
<accession>A0A916XDE5</accession>
<dbReference type="Pfam" id="PF12698">
    <property type="entry name" value="ABC2_membrane_3"/>
    <property type="match status" value="2"/>
</dbReference>
<dbReference type="NCBIfam" id="TIGR03062">
    <property type="entry name" value="pip_yhgE_Cterm"/>
    <property type="match status" value="1"/>
</dbReference>
<dbReference type="GO" id="GO:0140359">
    <property type="term" value="F:ABC-type transporter activity"/>
    <property type="evidence" value="ECO:0007669"/>
    <property type="project" value="InterPro"/>
</dbReference>
<dbReference type="InterPro" id="IPR017500">
    <property type="entry name" value="Phage_infect_YhgE_N"/>
</dbReference>
<dbReference type="InterPro" id="IPR017501">
    <property type="entry name" value="Phage_infect_YhgE_C"/>
</dbReference>
<evidence type="ECO:0000256" key="4">
    <source>
        <dbReference type="ARBA" id="ARBA00023136"/>
    </source>
</evidence>
<evidence type="ECO:0000256" key="1">
    <source>
        <dbReference type="ARBA" id="ARBA00004141"/>
    </source>
</evidence>
<dbReference type="GO" id="GO:0016020">
    <property type="term" value="C:membrane"/>
    <property type="evidence" value="ECO:0007669"/>
    <property type="project" value="UniProtKB-SubCell"/>
</dbReference>
<dbReference type="RefSeq" id="WP_188671801.1">
    <property type="nucleotide sequence ID" value="NZ_BMJH01000001.1"/>
</dbReference>
<reference evidence="7" key="1">
    <citation type="journal article" date="2014" name="Int. J. Syst. Evol. Microbiol.">
        <title>Complete genome sequence of Corynebacterium casei LMG S-19264T (=DSM 44701T), isolated from a smear-ripened cheese.</title>
        <authorList>
            <consortium name="US DOE Joint Genome Institute (JGI-PGF)"/>
            <person name="Walter F."/>
            <person name="Albersmeier A."/>
            <person name="Kalinowski J."/>
            <person name="Ruckert C."/>
        </authorList>
    </citation>
    <scope>NUCLEOTIDE SEQUENCE</scope>
    <source>
        <strain evidence="7">CGMCC 1.15478</strain>
    </source>
</reference>
<organism evidence="7 8">
    <name type="scientific">Hoyosella rhizosphaerae</name>
    <dbReference type="NCBI Taxonomy" id="1755582"/>
    <lineage>
        <taxon>Bacteria</taxon>
        <taxon>Bacillati</taxon>
        <taxon>Actinomycetota</taxon>
        <taxon>Actinomycetes</taxon>
        <taxon>Mycobacteriales</taxon>
        <taxon>Hoyosellaceae</taxon>
        <taxon>Hoyosella</taxon>
    </lineage>
</organism>
<feature type="domain" description="ABC-2 type transporter transmembrane" evidence="6">
    <location>
        <begin position="468"/>
        <end position="650"/>
    </location>
</feature>
<feature type="transmembrane region" description="Helical" evidence="5">
    <location>
        <begin position="550"/>
        <end position="570"/>
    </location>
</feature>
<feature type="transmembrane region" description="Helical" evidence="5">
    <location>
        <begin position="474"/>
        <end position="494"/>
    </location>
</feature>
<comment type="caution">
    <text evidence="7">The sequence shown here is derived from an EMBL/GenBank/DDBJ whole genome shotgun (WGS) entry which is preliminary data.</text>
</comment>
<name>A0A916XDE5_9ACTN</name>
<keyword evidence="8" id="KW-1185">Reference proteome</keyword>
<dbReference type="Gene3D" id="1.10.287.950">
    <property type="entry name" value="Methyl-accepting chemotaxis protein"/>
    <property type="match status" value="1"/>
</dbReference>
<keyword evidence="4 5" id="KW-0472">Membrane</keyword>
<proteinExistence type="predicted"/>
<keyword evidence="3 5" id="KW-1133">Transmembrane helix</keyword>
<sequence length="670" mass="70475">MVAALSFGTELKRFSRETLPRLAIVAIIFLPLLYGAMYLWAFWNPLGKVDKMPVAIVNSDRGATVDGFTVRFGEQVTRELIQRGDLGWERVSQAEAERGVNAGDYYFAVEFPEDFSDALTSPAGDDPQKAVINVTYNDATNAIGTTIAQTAMAYILNVMSDTIGAESVDQVLIALQDVRGGLVQAADGGQQLADGTGVLLDGVTQLDSGTQLLAQNLGEARDGATALAAGTDQLANGLTQLTDGIVPLADGLVELQGGAQQLGAGADQISGAINQLVAQLNILAEQQAIITGKITAKAELVRTIPHPIAHDVARDLDNLRAEIDRQGFGPGTQSQLQQLRDGAAQLAFQLNDPQSPFRVGLAIAADGGGQLTAGATQLRDGATEINNGAQALAMGLGQLADGGGVLATSFGQLTDGVSQLDGGANLLATELRAGSQQIPAWDEQQRRAQAEVLGGPLSLDQQHVAFAPNFGTGVAPFFISLAMFIGGFIVWMLMRPLQTRPLAAALGGFRTVLASYWPAMLVSVAQALVTFAVVRYAIGMEPANSAGMLAFLVLVGLSFLAFIQTIFVLLGSSTARVAVLALLMINLVSAGGLYPPETTGRLFEVIHQFVPMKYSVDGLRQLIIGGADGRLWTAVAVLIGLLVVSIAVSALSARKQQEWSMKRLHPPIPA</sequence>
<dbReference type="InterPro" id="IPR051328">
    <property type="entry name" value="T7SS_ABC-Transporter"/>
</dbReference>
<dbReference type="InterPro" id="IPR023908">
    <property type="entry name" value="xxxLxxG_rpt"/>
</dbReference>
<dbReference type="PANTHER" id="PTHR43077:SF5">
    <property type="entry name" value="PHAGE INFECTION PROTEIN"/>
    <property type="match status" value="1"/>
</dbReference>